<comment type="function">
    <text evidence="9">Part of the tripartite ATP-independent periplasmic (TRAP) transport system.</text>
</comment>
<sequence>MVETQPSGAFRLFKSVVEGVNALFTALACILVAAIGIIVVAATLARTFGTPQMWAHDYAQIAFVYVVFLSFAPALQSGQHVTVELFEELVPQSARRYLDHVAALACIVFGAIFCWYLWQLTARSFADGRLANAVVPVQLKWIQIIGPIGLIQFLLTALLQLFEAQRQFRGHPQQD</sequence>
<keyword evidence="4 9" id="KW-0997">Cell inner membrane</keyword>
<keyword evidence="3" id="KW-1003">Cell membrane</keyword>
<keyword evidence="12" id="KW-1185">Reference proteome</keyword>
<keyword evidence="2 9" id="KW-0813">Transport</keyword>
<evidence type="ECO:0000256" key="1">
    <source>
        <dbReference type="ARBA" id="ARBA00004429"/>
    </source>
</evidence>
<dbReference type="PANTHER" id="PTHR35011">
    <property type="entry name" value="2,3-DIKETO-L-GULONATE TRAP TRANSPORTER SMALL PERMEASE PROTEIN YIAM"/>
    <property type="match status" value="1"/>
</dbReference>
<dbReference type="GO" id="GO:0022857">
    <property type="term" value="F:transmembrane transporter activity"/>
    <property type="evidence" value="ECO:0007669"/>
    <property type="project" value="UniProtKB-UniRule"/>
</dbReference>
<feature type="domain" description="Tripartite ATP-independent periplasmic transporters DctQ component" evidence="10">
    <location>
        <begin position="37"/>
        <end position="166"/>
    </location>
</feature>
<evidence type="ECO:0000256" key="6">
    <source>
        <dbReference type="ARBA" id="ARBA00022989"/>
    </source>
</evidence>
<reference evidence="11 12" key="1">
    <citation type="journal article" date="2014" name="Int. J. Syst. Evol. Microbiol.">
        <title>Celeribacter indicus sp. nov., a polycyclic aromatic hydrocarbon-degrading bacterium from deep-sea sediment and reclassification of Huaishuia halophila as Celeribacter halophilus comb. nov.</title>
        <authorList>
            <person name="Lai Q."/>
            <person name="Cao J."/>
            <person name="Yuan J."/>
            <person name="Li F."/>
            <person name="Shao Z."/>
        </authorList>
    </citation>
    <scope>NUCLEOTIDE SEQUENCE [LARGE SCALE GENOMIC DNA]</scope>
    <source>
        <strain evidence="11">P73</strain>
    </source>
</reference>
<dbReference type="OrthoDB" id="4964541at2"/>
<dbReference type="PANTHER" id="PTHR35011:SF2">
    <property type="entry name" value="2,3-DIKETO-L-GULONATE TRAP TRANSPORTER SMALL PERMEASE PROTEIN YIAM"/>
    <property type="match status" value="1"/>
</dbReference>
<evidence type="ECO:0000256" key="9">
    <source>
        <dbReference type="RuleBase" id="RU369079"/>
    </source>
</evidence>
<dbReference type="RefSeq" id="WP_043870780.1">
    <property type="nucleotide sequence ID" value="NZ_CP004393.1"/>
</dbReference>
<keyword evidence="6 9" id="KW-1133">Transmembrane helix</keyword>
<evidence type="ECO:0000256" key="7">
    <source>
        <dbReference type="ARBA" id="ARBA00023136"/>
    </source>
</evidence>
<keyword evidence="7 9" id="KW-0472">Membrane</keyword>
<accession>A0A0B5DYC2</accession>
<name>A0A0B5DYC2_9RHOB</name>
<feature type="transmembrane region" description="Helical" evidence="9">
    <location>
        <begin position="138"/>
        <end position="159"/>
    </location>
</feature>
<dbReference type="STRING" id="1208324.P73_3738"/>
<evidence type="ECO:0000313" key="11">
    <source>
        <dbReference type="EMBL" id="AJE48453.1"/>
    </source>
</evidence>
<dbReference type="GO" id="GO:0005886">
    <property type="term" value="C:plasma membrane"/>
    <property type="evidence" value="ECO:0007669"/>
    <property type="project" value="UniProtKB-SubCell"/>
</dbReference>
<dbReference type="AlphaFoldDB" id="A0A0B5DYC2"/>
<evidence type="ECO:0000256" key="8">
    <source>
        <dbReference type="ARBA" id="ARBA00038436"/>
    </source>
</evidence>
<dbReference type="HOGENOM" id="CLU_086356_4_0_5"/>
<dbReference type="GO" id="GO:0015740">
    <property type="term" value="P:C4-dicarboxylate transport"/>
    <property type="evidence" value="ECO:0007669"/>
    <property type="project" value="TreeGrafter"/>
</dbReference>
<proteinExistence type="inferred from homology"/>
<feature type="transmembrane region" description="Helical" evidence="9">
    <location>
        <begin position="97"/>
        <end position="118"/>
    </location>
</feature>
<dbReference type="InterPro" id="IPR007387">
    <property type="entry name" value="TRAP_DctQ"/>
</dbReference>
<organism evidence="11 12">
    <name type="scientific">Celeribacter indicus</name>
    <dbReference type="NCBI Taxonomy" id="1208324"/>
    <lineage>
        <taxon>Bacteria</taxon>
        <taxon>Pseudomonadati</taxon>
        <taxon>Pseudomonadota</taxon>
        <taxon>Alphaproteobacteria</taxon>
        <taxon>Rhodobacterales</taxon>
        <taxon>Roseobacteraceae</taxon>
        <taxon>Celeribacter</taxon>
    </lineage>
</organism>
<comment type="subunit">
    <text evidence="9">The complex comprises the extracytoplasmic solute receptor protein and the two transmembrane proteins.</text>
</comment>
<evidence type="ECO:0000259" key="10">
    <source>
        <dbReference type="Pfam" id="PF04290"/>
    </source>
</evidence>
<gene>
    <name evidence="11" type="ORF">P73_3738</name>
</gene>
<evidence type="ECO:0000313" key="12">
    <source>
        <dbReference type="Proteomes" id="UP000031521"/>
    </source>
</evidence>
<dbReference type="EMBL" id="CP004393">
    <property type="protein sequence ID" value="AJE48453.1"/>
    <property type="molecule type" value="Genomic_DNA"/>
</dbReference>
<evidence type="ECO:0000256" key="2">
    <source>
        <dbReference type="ARBA" id="ARBA00022448"/>
    </source>
</evidence>
<keyword evidence="5 9" id="KW-0812">Transmembrane</keyword>
<comment type="subcellular location">
    <subcellularLocation>
        <location evidence="1 9">Cell inner membrane</location>
        <topology evidence="1 9">Multi-pass membrane protein</topology>
    </subcellularLocation>
</comment>
<comment type="similarity">
    <text evidence="8 9">Belongs to the TRAP transporter small permease family.</text>
</comment>
<dbReference type="Proteomes" id="UP000031521">
    <property type="component" value="Chromosome"/>
</dbReference>
<protein>
    <recommendedName>
        <fullName evidence="9">TRAP transporter small permease protein</fullName>
    </recommendedName>
</protein>
<feature type="transmembrane region" description="Helical" evidence="9">
    <location>
        <begin position="20"/>
        <end position="46"/>
    </location>
</feature>
<evidence type="ECO:0000256" key="3">
    <source>
        <dbReference type="ARBA" id="ARBA00022475"/>
    </source>
</evidence>
<evidence type="ECO:0000256" key="5">
    <source>
        <dbReference type="ARBA" id="ARBA00022692"/>
    </source>
</evidence>
<dbReference type="InterPro" id="IPR055348">
    <property type="entry name" value="DctQ"/>
</dbReference>
<evidence type="ECO:0000256" key="4">
    <source>
        <dbReference type="ARBA" id="ARBA00022519"/>
    </source>
</evidence>
<dbReference type="KEGG" id="cid:P73_3738"/>
<dbReference type="Pfam" id="PF04290">
    <property type="entry name" value="DctQ"/>
    <property type="match status" value="1"/>
</dbReference>
<feature type="transmembrane region" description="Helical" evidence="9">
    <location>
        <begin position="58"/>
        <end position="76"/>
    </location>
</feature>